<comment type="caution">
    <text evidence="3">The sequence shown here is derived from an EMBL/GenBank/DDBJ whole genome shotgun (WGS) entry which is preliminary data.</text>
</comment>
<dbReference type="InterPro" id="IPR027417">
    <property type="entry name" value="P-loop_NTPase"/>
</dbReference>
<dbReference type="GO" id="GO:0004519">
    <property type="term" value="F:endonuclease activity"/>
    <property type="evidence" value="ECO:0007669"/>
    <property type="project" value="InterPro"/>
</dbReference>
<reference evidence="3 4" key="1">
    <citation type="journal article" date="2003" name="Genome Res.">
        <title>Genome analysis of F. nucleatum sub spp vincentii and its comparison with the genome of F. nucleatum ATCC 25586.</title>
        <authorList>
            <person name="Kapatral V."/>
            <person name="Ivanova N."/>
            <person name="Anderson I."/>
            <person name="Reznik G."/>
            <person name="Bhattacharyya A."/>
            <person name="Gardner W.L."/>
            <person name="Mikhailova N."/>
            <person name="Lapidus A."/>
            <person name="Larsen N."/>
            <person name="D'Souza M."/>
            <person name="Walunas T."/>
            <person name="Haselkorn R."/>
            <person name="Overbeek R."/>
            <person name="Kyrpides N."/>
        </authorList>
    </citation>
    <scope>NUCLEOTIDE SEQUENCE [LARGE SCALE GENOMIC DNA]</scope>
    <source>
        <strain evidence="3 4">ATCC 49256</strain>
    </source>
</reference>
<organism evidence="3 4">
    <name type="scientific">Fusobacterium vincentii ATCC 49256</name>
    <dbReference type="NCBI Taxonomy" id="209882"/>
    <lineage>
        <taxon>Bacteria</taxon>
        <taxon>Fusobacteriati</taxon>
        <taxon>Fusobacteriota</taxon>
        <taxon>Fusobacteriia</taxon>
        <taxon>Fusobacteriales</taxon>
        <taxon>Fusobacteriaceae</taxon>
        <taxon>Fusobacterium</taxon>
    </lineage>
</organism>
<dbReference type="Pfam" id="PF20454">
    <property type="entry name" value="GpA_nuclease"/>
    <property type="match status" value="1"/>
</dbReference>
<dbReference type="HAMAP" id="MF_04144">
    <property type="entry name" value="TERL_LAMBDA"/>
    <property type="match status" value="1"/>
</dbReference>
<feature type="domain" description="Phage terminase large subunit GpA ATPase" evidence="1">
    <location>
        <begin position="51"/>
        <end position="294"/>
    </location>
</feature>
<evidence type="ECO:0000313" key="3">
    <source>
        <dbReference type="EMBL" id="EAA25196.1"/>
    </source>
</evidence>
<accession>Q7P8F9</accession>
<dbReference type="InterPro" id="IPR008866">
    <property type="entry name" value="Phage_lambda_GpA-like"/>
</dbReference>
<evidence type="ECO:0000313" key="4">
    <source>
        <dbReference type="Proteomes" id="UP000006454"/>
    </source>
</evidence>
<evidence type="ECO:0000259" key="1">
    <source>
        <dbReference type="Pfam" id="PF05876"/>
    </source>
</evidence>
<dbReference type="PANTHER" id="PTHR34413">
    <property type="entry name" value="PROPHAGE TAIL FIBER ASSEMBLY PROTEIN HOMOLOG TFAE-RELATED-RELATED"/>
    <property type="match status" value="1"/>
</dbReference>
<dbReference type="InterPro" id="IPR046453">
    <property type="entry name" value="GpA_ATPase"/>
</dbReference>
<dbReference type="PANTHER" id="PTHR34413:SF2">
    <property type="entry name" value="PROPHAGE TAIL FIBER ASSEMBLY PROTEIN HOMOLOG TFAE-RELATED"/>
    <property type="match status" value="1"/>
</dbReference>
<dbReference type="Proteomes" id="UP000006454">
    <property type="component" value="Unassembled WGS sequence"/>
</dbReference>
<dbReference type="EMBL" id="AABF01000002">
    <property type="protein sequence ID" value="EAA25196.1"/>
    <property type="molecule type" value="Genomic_DNA"/>
</dbReference>
<dbReference type="AlphaFoldDB" id="Q7P8F9"/>
<dbReference type="GO" id="GO:0005524">
    <property type="term" value="F:ATP binding"/>
    <property type="evidence" value="ECO:0007669"/>
    <property type="project" value="InterPro"/>
</dbReference>
<dbReference type="InterPro" id="IPR046454">
    <property type="entry name" value="GpA_endonuclease"/>
</dbReference>
<dbReference type="Pfam" id="PF05876">
    <property type="entry name" value="GpA_ATPase"/>
    <property type="match status" value="1"/>
</dbReference>
<dbReference type="InterPro" id="IPR051220">
    <property type="entry name" value="TFA_Chaperone"/>
</dbReference>
<proteinExistence type="inferred from homology"/>
<gene>
    <name evidence="3" type="ORF">FNV2231</name>
</gene>
<feature type="domain" description="Terminase large subunit GpA endonuclease" evidence="2">
    <location>
        <begin position="305"/>
        <end position="580"/>
    </location>
</feature>
<dbReference type="Gene3D" id="3.40.50.300">
    <property type="entry name" value="P-loop containing nucleotide triphosphate hydrolases"/>
    <property type="match status" value="1"/>
</dbReference>
<dbReference type="GO" id="GO:0016887">
    <property type="term" value="F:ATP hydrolysis activity"/>
    <property type="evidence" value="ECO:0007669"/>
    <property type="project" value="InterPro"/>
</dbReference>
<name>Q7P8F9_FUSVC</name>
<dbReference type="SUPFAM" id="SSF52540">
    <property type="entry name" value="P-loop containing nucleoside triphosphate hydrolases"/>
    <property type="match status" value="1"/>
</dbReference>
<evidence type="ECO:0000259" key="2">
    <source>
        <dbReference type="Pfam" id="PF20454"/>
    </source>
</evidence>
<protein>
    <submittedName>
        <fullName evidence="3">Terminase large subunit</fullName>
    </submittedName>
</protein>
<sequence>MNLQATGEKQKMYKKTRELIKECLRILRQPPLVSIMEWANQYRVLDTTSAKEVGKFNVERTPYMIEIYEKITKGETKQVTLMMAAQLAKSELIINTILRYAHLDPCPMLIVQPTDEMARSFSKERIQPAINNSILHTIIKEPSKKDSGNTVTHKMFPGGYIAFVGANSPSKLAARPIRNIFLDEVDRYPKSSGNEGSPISLAKKRTSTFDDITKHIITGTPTVKSSSEIEDEYNNSSQAEWYIPCPNCKKEQTFKWGNIKFEPDGSNVRMVCPYCGKAFNEKEWKKGNEKTGKWIHKYPERTKNLGYHLNGLASPFRNWESIVQEWLEIKGDVEKLKAFINTVLAETFEQEYTGRLDPKKLIKRTREKYSYIPDKALILTAGVDIQDKWIAIDINAWGLGYESWGMEYIILHGDLNQQEIWDRLDKVLDKEYFYQNGDKLKIYSACIDTGGHHTQKVYDFVSPRQYRRIIGIKGLGGENVPINNGFRKTKNKEIDLLSIGSNALKDIVSGRLDARINEEGYCHFNGEYGKGYDLEYFKSLTAEIKVQENRKVVWKKIQTRNEGFDCKCYATVPFYIFRIEPENLVNLSRAELLELSINGVLTPKKQEIAIDRKGVEV</sequence>